<name>A0A4Y2NPD6_ARAVE</name>
<reference evidence="1 2" key="1">
    <citation type="journal article" date="2019" name="Sci. Rep.">
        <title>Orb-weaving spider Araneus ventricosus genome elucidates the spidroin gene catalogue.</title>
        <authorList>
            <person name="Kono N."/>
            <person name="Nakamura H."/>
            <person name="Ohtoshi R."/>
            <person name="Moran D.A.P."/>
            <person name="Shinohara A."/>
            <person name="Yoshida Y."/>
            <person name="Fujiwara M."/>
            <person name="Mori M."/>
            <person name="Tomita M."/>
            <person name="Arakawa K."/>
        </authorList>
    </citation>
    <scope>NUCLEOTIDE SEQUENCE [LARGE SCALE GENOMIC DNA]</scope>
</reference>
<proteinExistence type="predicted"/>
<sequence>MRTTYANGIGCLKKQDVCSKGKLAEGHVFQRKTLKEFAARMNEDHGNRRMKAAGSYKCHKNGMACSQNEAEHETVPRWSTPHWSTQVRTFLNQHLPKRWIGRSGDADDVFCSWPPRSPDLTPCDFFLWGYVKDRVYVPFMPKTIEELKVRICNALASVTEQMLQNVWREMDYRLDVVRVTKGSHIEHL</sequence>
<protein>
    <submittedName>
        <fullName evidence="1">Uncharacterized protein</fullName>
    </submittedName>
</protein>
<organism evidence="1 2">
    <name type="scientific">Araneus ventricosus</name>
    <name type="common">Orbweaver spider</name>
    <name type="synonym">Epeira ventricosa</name>
    <dbReference type="NCBI Taxonomy" id="182803"/>
    <lineage>
        <taxon>Eukaryota</taxon>
        <taxon>Metazoa</taxon>
        <taxon>Ecdysozoa</taxon>
        <taxon>Arthropoda</taxon>
        <taxon>Chelicerata</taxon>
        <taxon>Arachnida</taxon>
        <taxon>Araneae</taxon>
        <taxon>Araneomorphae</taxon>
        <taxon>Entelegynae</taxon>
        <taxon>Araneoidea</taxon>
        <taxon>Araneidae</taxon>
        <taxon>Araneus</taxon>
    </lineage>
</organism>
<evidence type="ECO:0000313" key="1">
    <source>
        <dbReference type="EMBL" id="GBN40794.1"/>
    </source>
</evidence>
<dbReference type="InterPro" id="IPR036397">
    <property type="entry name" value="RNaseH_sf"/>
</dbReference>
<dbReference type="Gene3D" id="3.30.420.10">
    <property type="entry name" value="Ribonuclease H-like superfamily/Ribonuclease H"/>
    <property type="match status" value="1"/>
</dbReference>
<dbReference type="OrthoDB" id="6437429at2759"/>
<dbReference type="GO" id="GO:0003676">
    <property type="term" value="F:nucleic acid binding"/>
    <property type="evidence" value="ECO:0007669"/>
    <property type="project" value="InterPro"/>
</dbReference>
<dbReference type="PANTHER" id="PTHR47326:SF1">
    <property type="entry name" value="HTH PSQ-TYPE DOMAIN-CONTAINING PROTEIN"/>
    <property type="match status" value="1"/>
</dbReference>
<dbReference type="Proteomes" id="UP000499080">
    <property type="component" value="Unassembled WGS sequence"/>
</dbReference>
<gene>
    <name evidence="1" type="ORF">AVEN_36774_1</name>
</gene>
<accession>A0A4Y2NPD6</accession>
<comment type="caution">
    <text evidence="1">The sequence shown here is derived from an EMBL/GenBank/DDBJ whole genome shotgun (WGS) entry which is preliminary data.</text>
</comment>
<keyword evidence="2" id="KW-1185">Reference proteome</keyword>
<evidence type="ECO:0000313" key="2">
    <source>
        <dbReference type="Proteomes" id="UP000499080"/>
    </source>
</evidence>
<dbReference type="AlphaFoldDB" id="A0A4Y2NPD6"/>
<dbReference type="EMBL" id="BGPR01009556">
    <property type="protein sequence ID" value="GBN40794.1"/>
    <property type="molecule type" value="Genomic_DNA"/>
</dbReference>
<dbReference type="PANTHER" id="PTHR47326">
    <property type="entry name" value="TRANSPOSABLE ELEMENT TC3 TRANSPOSASE-LIKE PROTEIN"/>
    <property type="match status" value="1"/>
</dbReference>